<dbReference type="VEuPathDB" id="VectorBase:ISCW013943"/>
<organism>
    <name type="scientific">Ixodes scapularis</name>
    <name type="common">Black-legged tick</name>
    <name type="synonym">Deer tick</name>
    <dbReference type="NCBI Taxonomy" id="6945"/>
    <lineage>
        <taxon>Eukaryota</taxon>
        <taxon>Metazoa</taxon>
        <taxon>Ecdysozoa</taxon>
        <taxon>Arthropoda</taxon>
        <taxon>Chelicerata</taxon>
        <taxon>Arachnida</taxon>
        <taxon>Acari</taxon>
        <taxon>Parasitiformes</taxon>
        <taxon>Ixodida</taxon>
        <taxon>Ixodoidea</taxon>
        <taxon>Ixodidae</taxon>
        <taxon>Ixodinae</taxon>
        <taxon>Ixodes</taxon>
    </lineage>
</organism>
<gene>
    <name evidence="2" type="ORF">IscW_ISCW013943</name>
</gene>
<accession>B7QKZ5</accession>
<sequence>MCPQSSGLLCVALAVGLMALPVGVLSRKGSKKTYYYVKPEYRDDWYYPWKDGLNRRSYSSWEEPYDDWLPWKGYNYKSLLSHKHHHLHHGFHGHGRSGCGIELAVIGVLLIMPLVLLLGLMLPLVLITITLMLGLPMLIPAIPAPLPPLAAELGNQGRRRRASGAGVPEEEFLSTALRMFLVALAKYGDL</sequence>
<evidence type="ECO:0000313" key="2">
    <source>
        <dbReference type="EMBL" id="EEC19517.1"/>
    </source>
</evidence>
<keyword evidence="1" id="KW-0472">Membrane</keyword>
<reference evidence="2 4" key="1">
    <citation type="submission" date="2008-03" db="EMBL/GenBank/DDBJ databases">
        <title>Annotation of Ixodes scapularis.</title>
        <authorList>
            <consortium name="Ixodes scapularis Genome Project Consortium"/>
            <person name="Caler E."/>
            <person name="Hannick L.I."/>
            <person name="Bidwell S."/>
            <person name="Joardar V."/>
            <person name="Thiagarajan M."/>
            <person name="Amedeo P."/>
            <person name="Galinsky K.J."/>
            <person name="Schobel S."/>
            <person name="Inman J."/>
            <person name="Hostetler J."/>
            <person name="Miller J."/>
            <person name="Hammond M."/>
            <person name="Megy K."/>
            <person name="Lawson D."/>
            <person name="Kodira C."/>
            <person name="Sutton G."/>
            <person name="Meyer J."/>
            <person name="Hill C.A."/>
            <person name="Birren B."/>
            <person name="Nene V."/>
            <person name="Collins F."/>
            <person name="Alarcon-Chaidez F."/>
            <person name="Wikel S."/>
            <person name="Strausberg R."/>
        </authorList>
    </citation>
    <scope>NUCLEOTIDE SEQUENCE [LARGE SCALE GENOMIC DNA]</scope>
    <source>
        <strain evidence="4">Wikel</strain>
        <strain evidence="2">Wikel colony</strain>
    </source>
</reference>
<evidence type="ECO:0000256" key="1">
    <source>
        <dbReference type="SAM" id="Phobius"/>
    </source>
</evidence>
<evidence type="ECO:0000313" key="3">
    <source>
        <dbReference type="EnsemblMetazoa" id="ISCW013943-PA"/>
    </source>
</evidence>
<dbReference type="VEuPathDB" id="VectorBase:ISCI013943"/>
<keyword evidence="4" id="KW-1185">Reference proteome</keyword>
<dbReference type="PaxDb" id="6945-B7QKZ5"/>
<dbReference type="HOGENOM" id="CLU_1429498_0_0_1"/>
<feature type="transmembrane region" description="Helical" evidence="1">
    <location>
        <begin position="133"/>
        <end position="151"/>
    </location>
</feature>
<dbReference type="Proteomes" id="UP000001555">
    <property type="component" value="Unassembled WGS sequence"/>
</dbReference>
<proteinExistence type="predicted"/>
<feature type="transmembrane region" description="Helical" evidence="1">
    <location>
        <begin position="103"/>
        <end position="127"/>
    </location>
</feature>
<dbReference type="EMBL" id="DS962764">
    <property type="protein sequence ID" value="EEC19517.1"/>
    <property type="molecule type" value="Genomic_DNA"/>
</dbReference>
<name>B7QKZ5_IXOSC</name>
<dbReference type="InParanoid" id="B7QKZ5"/>
<feature type="transmembrane region" description="Helical" evidence="1">
    <location>
        <begin position="6"/>
        <end position="25"/>
    </location>
</feature>
<reference evidence="3" key="2">
    <citation type="submission" date="2020-05" db="UniProtKB">
        <authorList>
            <consortium name="EnsemblMetazoa"/>
        </authorList>
    </citation>
    <scope>IDENTIFICATION</scope>
    <source>
        <strain evidence="3">wikel</strain>
    </source>
</reference>
<dbReference type="EMBL" id="ABJB010890313">
    <property type="status" value="NOT_ANNOTATED_CDS"/>
    <property type="molecule type" value="Genomic_DNA"/>
</dbReference>
<dbReference type="AlphaFoldDB" id="B7QKZ5"/>
<keyword evidence="1" id="KW-1133">Transmembrane helix</keyword>
<evidence type="ECO:0000313" key="4">
    <source>
        <dbReference type="Proteomes" id="UP000001555"/>
    </source>
</evidence>
<keyword evidence="1" id="KW-0812">Transmembrane</keyword>
<dbReference type="EnsemblMetazoa" id="ISCW013943-RA">
    <property type="protein sequence ID" value="ISCW013943-PA"/>
    <property type="gene ID" value="ISCW013943"/>
</dbReference>
<protein>
    <submittedName>
        <fullName evidence="2 3">Uncharacterized protein</fullName>
    </submittedName>
</protein>